<name>A0A0S2KFC5_9GAMM</name>
<comment type="function">
    <text evidence="5 6">Structural component of flagellum, the bacterial motility apparatus. Part of the rod structure of flagellar basal body.</text>
</comment>
<dbReference type="Proteomes" id="UP000065641">
    <property type="component" value="Chromosome"/>
</dbReference>
<accession>A0A0S2KFC5</accession>
<dbReference type="KEGG" id="pspi:PS2015_2017"/>
<dbReference type="InterPro" id="IPR006300">
    <property type="entry name" value="FlgB"/>
</dbReference>
<dbReference type="Pfam" id="PF00460">
    <property type="entry name" value="Flg_bb_rod"/>
    <property type="match status" value="1"/>
</dbReference>
<evidence type="ECO:0000313" key="9">
    <source>
        <dbReference type="Proteomes" id="UP000065641"/>
    </source>
</evidence>
<dbReference type="InterPro" id="IPR001444">
    <property type="entry name" value="Flag_bb_rod_N"/>
</dbReference>
<keyword evidence="8" id="KW-0969">Cilium</keyword>
<evidence type="ECO:0000259" key="7">
    <source>
        <dbReference type="Pfam" id="PF00460"/>
    </source>
</evidence>
<dbReference type="AlphaFoldDB" id="A0A0S2KFC5"/>
<dbReference type="NCBIfam" id="TIGR01396">
    <property type="entry name" value="FlgB"/>
    <property type="match status" value="1"/>
</dbReference>
<dbReference type="PROSITE" id="PS00588">
    <property type="entry name" value="FLAGELLA_BB_ROD"/>
    <property type="match status" value="1"/>
</dbReference>
<evidence type="ECO:0000256" key="2">
    <source>
        <dbReference type="ARBA" id="ARBA00009677"/>
    </source>
</evidence>
<dbReference type="PANTHER" id="PTHR30435:SF12">
    <property type="entry name" value="FLAGELLAR BASAL BODY ROD PROTEIN FLGB"/>
    <property type="match status" value="1"/>
</dbReference>
<protein>
    <recommendedName>
        <fullName evidence="3 6">Flagellar basal body rod protein FlgB</fullName>
    </recommendedName>
</protein>
<keyword evidence="8" id="KW-0966">Cell projection</keyword>
<feature type="domain" description="Flagellar basal body rod protein N-terminal" evidence="7">
    <location>
        <begin position="11"/>
        <end position="39"/>
    </location>
</feature>
<sequence>MAINFSNALGIHEQALVLRTQRTALLANNIANANTPGYKARDIDFAAMLAQANGQSRAIGMERTHQRHLSGSAEASSPEILYRVPAQPSLDGNTVDEQVENAEFARNALEYQATFQFLNSKFTGLQKALKGE</sequence>
<dbReference type="EMBL" id="CP013189">
    <property type="protein sequence ID" value="ALO46658.1"/>
    <property type="molecule type" value="Genomic_DNA"/>
</dbReference>
<dbReference type="PANTHER" id="PTHR30435">
    <property type="entry name" value="FLAGELLAR PROTEIN"/>
    <property type="match status" value="1"/>
</dbReference>
<evidence type="ECO:0000256" key="4">
    <source>
        <dbReference type="ARBA" id="ARBA00023143"/>
    </source>
</evidence>
<dbReference type="RefSeq" id="WP_058022128.1">
    <property type="nucleotide sequence ID" value="NZ_CP013189.1"/>
</dbReference>
<keyword evidence="8" id="KW-0282">Flagellum</keyword>
<gene>
    <name evidence="8" type="ORF">PS2015_2017</name>
</gene>
<evidence type="ECO:0000256" key="3">
    <source>
        <dbReference type="ARBA" id="ARBA00014376"/>
    </source>
</evidence>
<dbReference type="InterPro" id="IPR019776">
    <property type="entry name" value="Flagellar_basal_body_rod_CS"/>
</dbReference>
<evidence type="ECO:0000256" key="5">
    <source>
        <dbReference type="ARBA" id="ARBA00024934"/>
    </source>
</evidence>
<organism evidence="8 9">
    <name type="scientific">Pseudohongiella spirulinae</name>
    <dbReference type="NCBI Taxonomy" id="1249552"/>
    <lineage>
        <taxon>Bacteria</taxon>
        <taxon>Pseudomonadati</taxon>
        <taxon>Pseudomonadota</taxon>
        <taxon>Gammaproteobacteria</taxon>
        <taxon>Pseudomonadales</taxon>
        <taxon>Pseudohongiellaceae</taxon>
        <taxon>Pseudohongiella</taxon>
    </lineage>
</organism>
<evidence type="ECO:0000256" key="6">
    <source>
        <dbReference type="PIRNR" id="PIRNR002889"/>
    </source>
</evidence>
<dbReference type="GO" id="GO:0071978">
    <property type="term" value="P:bacterial-type flagellum-dependent swarming motility"/>
    <property type="evidence" value="ECO:0007669"/>
    <property type="project" value="TreeGrafter"/>
</dbReference>
<proteinExistence type="inferred from homology"/>
<comment type="subcellular location">
    <subcellularLocation>
        <location evidence="1 6">Bacterial flagellum basal body</location>
    </subcellularLocation>
</comment>
<dbReference type="STRING" id="1249552.PS2015_2017"/>
<evidence type="ECO:0000256" key="1">
    <source>
        <dbReference type="ARBA" id="ARBA00004117"/>
    </source>
</evidence>
<dbReference type="GO" id="GO:0030694">
    <property type="term" value="C:bacterial-type flagellum basal body, rod"/>
    <property type="evidence" value="ECO:0007669"/>
    <property type="project" value="InterPro"/>
</dbReference>
<comment type="subunit">
    <text evidence="6">The basal body constitutes a major portion of the flagellar organelle and consists of a number of rings mounted on a central rod.</text>
</comment>
<comment type="similarity">
    <text evidence="2 6">Belongs to the flagella basal body rod proteins family.</text>
</comment>
<keyword evidence="9" id="KW-1185">Reference proteome</keyword>
<dbReference type="PATRIC" id="fig|1249552.3.peg.2023"/>
<reference evidence="8 9" key="1">
    <citation type="submission" date="2015-11" db="EMBL/GenBank/DDBJ databases">
        <authorList>
            <person name="Zhang Y."/>
            <person name="Guo Z."/>
        </authorList>
    </citation>
    <scope>NUCLEOTIDE SEQUENCE [LARGE SCALE GENOMIC DNA]</scope>
    <source>
        <strain evidence="8 9">KCTC 32221</strain>
    </source>
</reference>
<dbReference type="OrthoDB" id="9788334at2"/>
<keyword evidence="4 6" id="KW-0975">Bacterial flagellum</keyword>
<dbReference type="PIRSF" id="PIRSF002889">
    <property type="entry name" value="Rod_FlgB"/>
    <property type="match status" value="1"/>
</dbReference>
<evidence type="ECO:0000313" key="8">
    <source>
        <dbReference type="EMBL" id="ALO46658.1"/>
    </source>
</evidence>